<reference evidence="2" key="1">
    <citation type="submission" date="2020-12" db="EMBL/GenBank/DDBJ databases">
        <title>Ramlibacter sp. nov., isolated from a freshwater alga, Cryptomonas.</title>
        <authorList>
            <person name="Kim H.M."/>
            <person name="Jeon C.O."/>
        </authorList>
    </citation>
    <scope>NUCLEOTIDE SEQUENCE</scope>
    <source>
        <strain evidence="2">CrO1</strain>
    </source>
</reference>
<comment type="caution">
    <text evidence="2">The sequence shown here is derived from an EMBL/GenBank/DDBJ whole genome shotgun (WGS) entry which is preliminary data.</text>
</comment>
<evidence type="ECO:0000256" key="1">
    <source>
        <dbReference type="SAM" id="MobiDB-lite"/>
    </source>
</evidence>
<sequence length="108" mass="11202">MSYHDTLRDALDQGLPLGKALEFLRANGASPAEAASAVESATGLSADDAREAVARSRAWSGPRSGVHLHAGQREWYGAIGQHGRSGQGSASVLPHLGRPPQGNAHAAR</sequence>
<feature type="region of interest" description="Disordered" evidence="1">
    <location>
        <begin position="77"/>
        <end position="108"/>
    </location>
</feature>
<evidence type="ECO:0000313" key="2">
    <source>
        <dbReference type="EMBL" id="MBK0391841.1"/>
    </source>
</evidence>
<keyword evidence="3" id="KW-1185">Reference proteome</keyword>
<dbReference type="Proteomes" id="UP000617041">
    <property type="component" value="Unassembled WGS sequence"/>
</dbReference>
<proteinExistence type="predicted"/>
<accession>A0A934UQI2</accession>
<dbReference type="AlphaFoldDB" id="A0A934UQI2"/>
<organism evidence="2 3">
    <name type="scientific">Ramlibacter algicola</name>
    <dbReference type="NCBI Taxonomy" id="2795217"/>
    <lineage>
        <taxon>Bacteria</taxon>
        <taxon>Pseudomonadati</taxon>
        <taxon>Pseudomonadota</taxon>
        <taxon>Betaproteobacteria</taxon>
        <taxon>Burkholderiales</taxon>
        <taxon>Comamonadaceae</taxon>
        <taxon>Ramlibacter</taxon>
    </lineage>
</organism>
<evidence type="ECO:0000313" key="3">
    <source>
        <dbReference type="Proteomes" id="UP000617041"/>
    </source>
</evidence>
<dbReference type="RefSeq" id="WP_200786661.1">
    <property type="nucleotide sequence ID" value="NZ_JAEDAO010000001.1"/>
</dbReference>
<name>A0A934UQI2_9BURK</name>
<gene>
    <name evidence="2" type="ORF">I8E28_04505</name>
</gene>
<dbReference type="EMBL" id="JAEDAO010000001">
    <property type="protein sequence ID" value="MBK0391841.1"/>
    <property type="molecule type" value="Genomic_DNA"/>
</dbReference>
<protein>
    <submittedName>
        <fullName evidence="2">Uncharacterized protein</fullName>
    </submittedName>
</protein>